<comment type="caution">
    <text evidence="2">The sequence shown here is derived from an EMBL/GenBank/DDBJ whole genome shotgun (WGS) entry which is preliminary data.</text>
</comment>
<name>A0ABR9Z6N3_VIBAN</name>
<evidence type="ECO:0000313" key="2">
    <source>
        <dbReference type="EMBL" id="MBF4374120.1"/>
    </source>
</evidence>
<keyword evidence="3" id="KW-1185">Reference proteome</keyword>
<keyword evidence="1" id="KW-0732">Signal</keyword>
<reference evidence="2 3" key="1">
    <citation type="journal article" date="2021" name="PeerJ">
        <title>Analysis of 44 Vibrio anguillarum genomes reveals high genetic diversity.</title>
        <authorList>
            <person name="Hansen M.J."/>
            <person name="Dalsgaard I."/>
        </authorList>
    </citation>
    <scope>NUCLEOTIDE SEQUENCE [LARGE SCALE GENOMIC DNA]</scope>
    <source>
        <strain evidence="2 3">040915-1/1B</strain>
    </source>
</reference>
<protein>
    <recommendedName>
        <fullName evidence="4">Conjugal transfer protein TraN</fullName>
    </recommendedName>
</protein>
<gene>
    <name evidence="2" type="ORF">EAY46_13680</name>
</gene>
<evidence type="ECO:0000313" key="3">
    <source>
        <dbReference type="Proteomes" id="UP000726136"/>
    </source>
</evidence>
<accession>A0ABR9Z6N3</accession>
<feature type="chain" id="PRO_5047525005" description="Conjugal transfer protein TraN" evidence="1">
    <location>
        <begin position="21"/>
        <end position="664"/>
    </location>
</feature>
<sequence>MQMKQWLALSISLVSFVAFGKQTIPQDSQDRAKSMAQSVNQQMGSGENIRRFAANPLTTDDQMSTFDGKKNFDFTLQCKGSNKFLNMMVQPKSNGNLTLRTIQQDTSMNGEFDTVLTPNYEMTGICSNGFLKCDNPATGEGCTSYKWTASSNSMLGTIKVPLSDMGGCYCISGSCGSNLAWNNLDLVLKDLAVGASSALSQINPFYTITDVKVQDVTVSVSGSNGGSCSAATADGVGGTQELKDIANANYQSNPQKLTTDGYAAANSNAWYNNIQNSMKNQDYTTSQCSIKRHLNYDRVTIEDIIALDSGSSSSGGVYIYDDETARIVLGREGDNYWAGNCSYYTERTSFYIKRPELIRSAVLKKAYFDDWIQVSLSGSHIWNGPYGTWNEIGSPVPGSCELNTNWQQNLNTNFTSLFTKEGQYNFDVRVEVSGNGEGYVVGEIKVNPKCEMLDDVITNGCRAQQEDKDCTLLEEVVDGVTTFRNGHSTGLSPLPSSGGVYCGKPQIRDWFERKRTYQCKSNSNVNWSEGIKRVENVKNTINDDGDFVDRRTEKNGNIIYENGKVDFFDMGSNSCIKSCKTRKKRPAPEIALESPTSDKQVTDDAYDFFYHQCTTDDVCPTGTDEEIVKDCGCLNDFSEAAAAMQVLRLVGKDMICSDGTRGKL</sequence>
<organism evidence="2 3">
    <name type="scientific">Vibrio anguillarum</name>
    <name type="common">Listonella anguillarum</name>
    <dbReference type="NCBI Taxonomy" id="55601"/>
    <lineage>
        <taxon>Bacteria</taxon>
        <taxon>Pseudomonadati</taxon>
        <taxon>Pseudomonadota</taxon>
        <taxon>Gammaproteobacteria</taxon>
        <taxon>Vibrionales</taxon>
        <taxon>Vibrionaceae</taxon>
        <taxon>Vibrio</taxon>
    </lineage>
</organism>
<feature type="signal peptide" evidence="1">
    <location>
        <begin position="1"/>
        <end position="20"/>
    </location>
</feature>
<dbReference type="Proteomes" id="UP000726136">
    <property type="component" value="Unassembled WGS sequence"/>
</dbReference>
<evidence type="ECO:0000256" key="1">
    <source>
        <dbReference type="SAM" id="SignalP"/>
    </source>
</evidence>
<evidence type="ECO:0008006" key="4">
    <source>
        <dbReference type="Google" id="ProtNLM"/>
    </source>
</evidence>
<proteinExistence type="predicted"/>
<dbReference type="EMBL" id="RDPI01000016">
    <property type="protein sequence ID" value="MBF4374120.1"/>
    <property type="molecule type" value="Genomic_DNA"/>
</dbReference>